<dbReference type="GO" id="GO:0016791">
    <property type="term" value="F:phosphatase activity"/>
    <property type="evidence" value="ECO:0007669"/>
    <property type="project" value="TreeGrafter"/>
</dbReference>
<dbReference type="eggNOG" id="COG0406">
    <property type="taxonomic scope" value="Bacteria"/>
</dbReference>
<name>A0A060QJE4_9PROT</name>
<dbReference type="SMART" id="SM00855">
    <property type="entry name" value="PGAM"/>
    <property type="match status" value="1"/>
</dbReference>
<dbReference type="PANTHER" id="PTHR48100:SF1">
    <property type="entry name" value="HISTIDINE PHOSPHATASE FAMILY PROTEIN-RELATED"/>
    <property type="match status" value="1"/>
</dbReference>
<organism evidence="3 4">
    <name type="scientific">Asaia bogorensis</name>
    <dbReference type="NCBI Taxonomy" id="91915"/>
    <lineage>
        <taxon>Bacteria</taxon>
        <taxon>Pseudomonadati</taxon>
        <taxon>Pseudomonadota</taxon>
        <taxon>Alphaproteobacteria</taxon>
        <taxon>Acetobacterales</taxon>
        <taxon>Acetobacteraceae</taxon>
        <taxon>Asaia</taxon>
    </lineage>
</organism>
<protein>
    <submittedName>
        <fullName evidence="3">Probable phosphoglycerate mutase 2</fullName>
    </submittedName>
</protein>
<dbReference type="AlphaFoldDB" id="A0A060QJE4"/>
<dbReference type="CDD" id="cd07067">
    <property type="entry name" value="HP_PGM_like"/>
    <property type="match status" value="1"/>
</dbReference>
<dbReference type="SUPFAM" id="SSF53254">
    <property type="entry name" value="Phosphoglycerate mutase-like"/>
    <property type="match status" value="1"/>
</dbReference>
<dbReference type="InterPro" id="IPR013078">
    <property type="entry name" value="His_Pase_superF_clade-1"/>
</dbReference>
<gene>
    <name evidence="3" type="ORF">ASAP_2748</name>
</gene>
<reference evidence="3 4" key="1">
    <citation type="journal article" date="2014" name="Genome Biol. Evol.">
        <title>Acetic acid bacteria genomes reveal functional traits for adaptation to life in insect guts.</title>
        <authorList>
            <person name="Chouaia B."/>
            <person name="Gaiarsa S."/>
            <person name="Crotti E."/>
            <person name="Comandatore F."/>
            <person name="Degli Esposti M."/>
            <person name="Ricci I."/>
            <person name="Alma A."/>
            <person name="Favia G."/>
            <person name="Bandi C."/>
            <person name="Daffonchio D."/>
        </authorList>
    </citation>
    <scope>NUCLEOTIDE SEQUENCE [LARGE SCALE GENOMIC DNA]</scope>
    <source>
        <strain evidence="3 4">SF2.1</strain>
    </source>
</reference>
<dbReference type="InterPro" id="IPR050275">
    <property type="entry name" value="PGM_Phosphatase"/>
</dbReference>
<dbReference type="InterPro" id="IPR029033">
    <property type="entry name" value="His_PPase_superfam"/>
</dbReference>
<comment type="caution">
    <text evidence="3">The sequence shown here is derived from an EMBL/GenBank/DDBJ whole genome shotgun (WGS) entry which is preliminary data.</text>
</comment>
<sequence>MLLRRPFWYLRHGQTDWNAQNLSQGRTDIPLNATGREQAVKAGASLSQHWRDGAAPISQIVSSPLTRAHDTAMAAQQAIATSSGVTLPLSTDRDLEEVCFGVMEGEPMGDWYDPWIAGEFTPEGCETFEGLKTRAAGAVNHALEQGGIPLIVAHGALFRALRAAMSLPINVRLANAVPLYCDPTDNGWVLTAYE</sequence>
<dbReference type="Gene3D" id="3.40.50.1240">
    <property type="entry name" value="Phosphoglycerate mutase-like"/>
    <property type="match status" value="1"/>
</dbReference>
<evidence type="ECO:0000313" key="4">
    <source>
        <dbReference type="Proteomes" id="UP000027583"/>
    </source>
</evidence>
<reference evidence="3 4" key="2">
    <citation type="journal article" date="2014" name="PLoS ONE">
        <title>Evolution of mitochondria reconstructed from the energy metabolism of living bacteria.</title>
        <authorList>
            <person name="Degli Esposti M."/>
            <person name="Chouaia B."/>
            <person name="Comandatore F."/>
            <person name="Crotti E."/>
            <person name="Sassera D."/>
            <person name="Lievens P.M."/>
            <person name="Daffonchio D."/>
            <person name="Bandi C."/>
        </authorList>
    </citation>
    <scope>NUCLEOTIDE SEQUENCE [LARGE SCALE GENOMIC DNA]</scope>
    <source>
        <strain evidence="3 4">SF2.1</strain>
    </source>
</reference>
<evidence type="ECO:0000313" key="3">
    <source>
        <dbReference type="EMBL" id="CDG40793.1"/>
    </source>
</evidence>
<proteinExistence type="predicted"/>
<evidence type="ECO:0000256" key="2">
    <source>
        <dbReference type="PIRSR" id="PIRSR613078-2"/>
    </source>
</evidence>
<accession>A0A060QJE4</accession>
<dbReference type="PANTHER" id="PTHR48100">
    <property type="entry name" value="BROAD-SPECIFICITY PHOSPHATASE YOR283W-RELATED"/>
    <property type="match status" value="1"/>
</dbReference>
<dbReference type="EMBL" id="CBLX010000023">
    <property type="protein sequence ID" value="CDG40793.1"/>
    <property type="molecule type" value="Genomic_DNA"/>
</dbReference>
<evidence type="ECO:0000256" key="1">
    <source>
        <dbReference type="PIRSR" id="PIRSR613078-1"/>
    </source>
</evidence>
<dbReference type="Pfam" id="PF00300">
    <property type="entry name" value="His_Phos_1"/>
    <property type="match status" value="1"/>
</dbReference>
<dbReference type="GO" id="GO:0005737">
    <property type="term" value="C:cytoplasm"/>
    <property type="evidence" value="ECO:0007669"/>
    <property type="project" value="TreeGrafter"/>
</dbReference>
<dbReference type="RefSeq" id="WP_031240890.1">
    <property type="nucleotide sequence ID" value="NZ_CBLX010000023.1"/>
</dbReference>
<feature type="active site" description="Proton donor/acceptor" evidence="1">
    <location>
        <position position="97"/>
    </location>
</feature>
<dbReference type="Proteomes" id="UP000027583">
    <property type="component" value="Unassembled WGS sequence"/>
</dbReference>
<feature type="binding site" evidence="2">
    <location>
        <begin position="11"/>
        <end position="18"/>
    </location>
    <ligand>
        <name>substrate</name>
    </ligand>
</feature>
<feature type="active site" description="Tele-phosphohistidine intermediate" evidence="1">
    <location>
        <position position="12"/>
    </location>
</feature>
<feature type="binding site" evidence="2">
    <location>
        <position position="67"/>
    </location>
    <ligand>
        <name>substrate</name>
    </ligand>
</feature>